<dbReference type="Proteomes" id="UP000177187">
    <property type="component" value="Unassembled WGS sequence"/>
</dbReference>
<dbReference type="InterPro" id="IPR000438">
    <property type="entry name" value="Acetyl_CoA_COase_Trfase_b_su"/>
</dbReference>
<feature type="binding site" evidence="13">
    <location>
        <position position="43"/>
    </location>
    <ligand>
        <name>Zn(2+)</name>
        <dbReference type="ChEBI" id="CHEBI:29105"/>
    </ligand>
</feature>
<dbReference type="GO" id="GO:2001295">
    <property type="term" value="P:malonyl-CoA biosynthetic process"/>
    <property type="evidence" value="ECO:0007669"/>
    <property type="project" value="UniProtKB-UniRule"/>
</dbReference>
<dbReference type="STRING" id="1817816.A2Y64_08030"/>
<evidence type="ECO:0000256" key="6">
    <source>
        <dbReference type="ARBA" id="ARBA00022771"/>
    </source>
</evidence>
<evidence type="ECO:0000256" key="13">
    <source>
        <dbReference type="HAMAP-Rule" id="MF_01395"/>
    </source>
</evidence>
<dbReference type="NCBIfam" id="TIGR00515">
    <property type="entry name" value="accD"/>
    <property type="match status" value="1"/>
</dbReference>
<evidence type="ECO:0000256" key="10">
    <source>
        <dbReference type="ARBA" id="ARBA00023098"/>
    </source>
</evidence>
<proteinExistence type="inferred from homology"/>
<keyword evidence="2 13" id="KW-0444">Lipid biosynthesis</keyword>
<dbReference type="Gene3D" id="3.90.226.10">
    <property type="entry name" value="2-enoyl-CoA Hydratase, Chain A, domain 1"/>
    <property type="match status" value="1"/>
</dbReference>
<sequence length="274" mass="29909">MVEEKAVRHGPTVPTGLMLKCESCGETLYSKQLEENLYVCPKCDFHHKVPGRKRIGQLVDSGSFEEHDKGLKTLDPLDFVDRKPYSQRIAETMAKTGETEAVICGLATMDGIKISLAVMDFTFIGGSMGTVVGEKVTRSLERALKLKIPQLTVCTSGGARMQEGILSLMQMAKSSAACARLREARLPYLVVLTDPTTAGVMASYAQLGDVHIAEPGALMGFAGPRVIEQTIKQKLPPGFQRSEFLQEHGFVDVVIGRLELRDLIVKLLRLFGAG</sequence>
<evidence type="ECO:0000256" key="1">
    <source>
        <dbReference type="ARBA" id="ARBA00004496"/>
    </source>
</evidence>
<comment type="caution">
    <text evidence="15">The sequence shown here is derived from an EMBL/GenBank/DDBJ whole genome shotgun (WGS) entry which is preliminary data.</text>
</comment>
<evidence type="ECO:0000256" key="8">
    <source>
        <dbReference type="ARBA" id="ARBA00022833"/>
    </source>
</evidence>
<dbReference type="AlphaFoldDB" id="A0A1F5FIZ8"/>
<keyword evidence="10 13" id="KW-0443">Lipid metabolism</keyword>
<feature type="zinc finger region" description="C4-type" evidence="13">
    <location>
        <begin position="21"/>
        <end position="43"/>
    </location>
</feature>
<organism evidence="15 16">
    <name type="scientific">Candidatus Coatesbacteria bacterium RBG_13_66_14</name>
    <dbReference type="NCBI Taxonomy" id="1817816"/>
    <lineage>
        <taxon>Bacteria</taxon>
        <taxon>Candidatus Coatesiibacteriota</taxon>
    </lineage>
</organism>
<protein>
    <recommendedName>
        <fullName evidence="13">Acetyl-coenzyme A carboxylase carboxyl transferase subunit beta</fullName>
        <shortName evidence="13">ACCase subunit beta</shortName>
        <shortName evidence="13">Acetyl-CoA carboxylase carboxyltransferase subunit beta</shortName>
        <ecNumber evidence="13">2.1.3.15</ecNumber>
    </recommendedName>
</protein>
<feature type="binding site" evidence="13">
    <location>
        <position position="40"/>
    </location>
    <ligand>
        <name>Zn(2+)</name>
        <dbReference type="ChEBI" id="CHEBI:29105"/>
    </ligand>
</feature>
<keyword evidence="7 13" id="KW-0276">Fatty acid metabolism</keyword>
<dbReference type="GO" id="GO:0009317">
    <property type="term" value="C:acetyl-CoA carboxylase complex"/>
    <property type="evidence" value="ECO:0007669"/>
    <property type="project" value="InterPro"/>
</dbReference>
<feature type="binding site" evidence="13">
    <location>
        <position position="24"/>
    </location>
    <ligand>
        <name>Zn(2+)</name>
        <dbReference type="ChEBI" id="CHEBI:29105"/>
    </ligand>
</feature>
<keyword evidence="5 13" id="KW-0547">Nucleotide-binding</keyword>
<evidence type="ECO:0000256" key="2">
    <source>
        <dbReference type="ARBA" id="ARBA00022516"/>
    </source>
</evidence>
<dbReference type="GO" id="GO:0003989">
    <property type="term" value="F:acetyl-CoA carboxylase activity"/>
    <property type="evidence" value="ECO:0007669"/>
    <property type="project" value="InterPro"/>
</dbReference>
<feature type="binding site" evidence="13">
    <location>
        <position position="21"/>
    </location>
    <ligand>
        <name>Zn(2+)</name>
        <dbReference type="ChEBI" id="CHEBI:29105"/>
    </ligand>
</feature>
<dbReference type="EC" id="2.1.3.15" evidence="13"/>
<dbReference type="GO" id="GO:0005524">
    <property type="term" value="F:ATP binding"/>
    <property type="evidence" value="ECO:0007669"/>
    <property type="project" value="UniProtKB-KW"/>
</dbReference>
<evidence type="ECO:0000256" key="11">
    <source>
        <dbReference type="ARBA" id="ARBA00023160"/>
    </source>
</evidence>
<evidence type="ECO:0000256" key="12">
    <source>
        <dbReference type="ARBA" id="ARBA00025280"/>
    </source>
</evidence>
<comment type="catalytic activity">
    <reaction evidence="13">
        <text>N(6)-carboxybiotinyl-L-lysyl-[protein] + acetyl-CoA = N(6)-biotinyl-L-lysyl-[protein] + malonyl-CoA</text>
        <dbReference type="Rhea" id="RHEA:54728"/>
        <dbReference type="Rhea" id="RHEA-COMP:10505"/>
        <dbReference type="Rhea" id="RHEA-COMP:10506"/>
        <dbReference type="ChEBI" id="CHEBI:57288"/>
        <dbReference type="ChEBI" id="CHEBI:57384"/>
        <dbReference type="ChEBI" id="CHEBI:83144"/>
        <dbReference type="ChEBI" id="CHEBI:83145"/>
        <dbReference type="EC" id="2.1.3.15"/>
    </reaction>
</comment>
<comment type="subunit">
    <text evidence="13">Acetyl-CoA carboxylase is a heterohexamer composed of biotin carboxyl carrier protein (AccB), biotin carboxylase (AccC) and two subunits each of ACCase subunit alpha (AccA) and ACCase subunit beta (AccD).</text>
</comment>
<keyword evidence="11 13" id="KW-0275">Fatty acid biosynthesis</keyword>
<comment type="cofactor">
    <cofactor evidence="13">
        <name>Zn(2+)</name>
        <dbReference type="ChEBI" id="CHEBI:29105"/>
    </cofactor>
    <text evidence="13">Binds 1 zinc ion per subunit.</text>
</comment>
<keyword evidence="13" id="KW-0963">Cytoplasm</keyword>
<dbReference type="PROSITE" id="PS50980">
    <property type="entry name" value="COA_CT_NTER"/>
    <property type="match status" value="1"/>
</dbReference>
<gene>
    <name evidence="13" type="primary">accD</name>
    <name evidence="15" type="ORF">A2Y64_08030</name>
</gene>
<dbReference type="InterPro" id="IPR011762">
    <property type="entry name" value="COA_CT_N"/>
</dbReference>
<keyword evidence="3 13" id="KW-0808">Transferase</keyword>
<evidence type="ECO:0000259" key="14">
    <source>
        <dbReference type="PROSITE" id="PS50980"/>
    </source>
</evidence>
<keyword evidence="8 13" id="KW-0862">Zinc</keyword>
<dbReference type="SUPFAM" id="SSF52096">
    <property type="entry name" value="ClpP/crotonase"/>
    <property type="match status" value="1"/>
</dbReference>
<evidence type="ECO:0000313" key="15">
    <source>
        <dbReference type="EMBL" id="OGD79593.1"/>
    </source>
</evidence>
<dbReference type="HAMAP" id="MF_01395">
    <property type="entry name" value="AcetylCoA_CT_beta"/>
    <property type="match status" value="1"/>
</dbReference>
<dbReference type="GO" id="GO:0008270">
    <property type="term" value="F:zinc ion binding"/>
    <property type="evidence" value="ECO:0007669"/>
    <property type="project" value="UniProtKB-UniRule"/>
</dbReference>
<feature type="domain" description="CoA carboxyltransferase N-terminal" evidence="14">
    <location>
        <begin position="17"/>
        <end position="274"/>
    </location>
</feature>
<dbReference type="Pfam" id="PF01039">
    <property type="entry name" value="Carboxyl_trans"/>
    <property type="match status" value="1"/>
</dbReference>
<dbReference type="UniPathway" id="UPA00655">
    <property type="reaction ID" value="UER00711"/>
</dbReference>
<name>A0A1F5FIZ8_9BACT</name>
<dbReference type="InterPro" id="IPR034733">
    <property type="entry name" value="AcCoA_carboxyl_beta"/>
</dbReference>
<dbReference type="PANTHER" id="PTHR42995">
    <property type="entry name" value="ACETYL-COENZYME A CARBOXYLASE CARBOXYL TRANSFERASE SUBUNIT BETA, CHLOROPLASTIC"/>
    <property type="match status" value="1"/>
</dbReference>
<comment type="pathway">
    <text evidence="13">Lipid metabolism; malonyl-CoA biosynthesis; malonyl-CoA from acetyl-CoA: step 1/1.</text>
</comment>
<comment type="subcellular location">
    <subcellularLocation>
        <location evidence="1 13">Cytoplasm</location>
    </subcellularLocation>
</comment>
<dbReference type="PRINTS" id="PR01070">
    <property type="entry name" value="ACCCTRFRASEB"/>
</dbReference>
<evidence type="ECO:0000313" key="16">
    <source>
        <dbReference type="Proteomes" id="UP000177187"/>
    </source>
</evidence>
<comment type="function">
    <text evidence="12 13">Component of the acetyl coenzyme A carboxylase (ACC) complex. Biotin carboxylase (BC) catalyzes the carboxylation of biotin on its carrier protein (BCCP) and then the CO(2) group is transferred by the transcarboxylase to acetyl-CoA to form malonyl-CoA.</text>
</comment>
<dbReference type="GO" id="GO:0016743">
    <property type="term" value="F:carboxyl- or carbamoyltransferase activity"/>
    <property type="evidence" value="ECO:0007669"/>
    <property type="project" value="UniProtKB-UniRule"/>
</dbReference>
<dbReference type="PANTHER" id="PTHR42995:SF5">
    <property type="entry name" value="ACETYL-COENZYME A CARBOXYLASE CARBOXYL TRANSFERASE SUBUNIT BETA, CHLOROPLASTIC"/>
    <property type="match status" value="1"/>
</dbReference>
<keyword evidence="6 13" id="KW-0863">Zinc-finger</keyword>
<evidence type="ECO:0000256" key="7">
    <source>
        <dbReference type="ARBA" id="ARBA00022832"/>
    </source>
</evidence>
<evidence type="ECO:0000256" key="3">
    <source>
        <dbReference type="ARBA" id="ARBA00022679"/>
    </source>
</evidence>
<dbReference type="InterPro" id="IPR041010">
    <property type="entry name" value="Znf-ACC"/>
</dbReference>
<dbReference type="Pfam" id="PF17848">
    <property type="entry name" value="Zn_ribbon_ACC"/>
    <property type="match status" value="1"/>
</dbReference>
<comment type="similarity">
    <text evidence="13">Belongs to the AccD/PCCB family.</text>
</comment>
<dbReference type="EMBL" id="MFAF01000006">
    <property type="protein sequence ID" value="OGD79593.1"/>
    <property type="molecule type" value="Genomic_DNA"/>
</dbReference>
<dbReference type="GO" id="GO:0006633">
    <property type="term" value="P:fatty acid biosynthetic process"/>
    <property type="evidence" value="ECO:0007669"/>
    <property type="project" value="UniProtKB-KW"/>
</dbReference>
<keyword evidence="4 13" id="KW-0479">Metal-binding</keyword>
<evidence type="ECO:0000256" key="5">
    <source>
        <dbReference type="ARBA" id="ARBA00022741"/>
    </source>
</evidence>
<keyword evidence="9 13" id="KW-0067">ATP-binding</keyword>
<evidence type="ECO:0000256" key="4">
    <source>
        <dbReference type="ARBA" id="ARBA00022723"/>
    </source>
</evidence>
<accession>A0A1F5FIZ8</accession>
<evidence type="ECO:0000256" key="9">
    <source>
        <dbReference type="ARBA" id="ARBA00022840"/>
    </source>
</evidence>
<reference evidence="15 16" key="1">
    <citation type="journal article" date="2016" name="Nat. Commun.">
        <title>Thousands of microbial genomes shed light on interconnected biogeochemical processes in an aquifer system.</title>
        <authorList>
            <person name="Anantharaman K."/>
            <person name="Brown C.T."/>
            <person name="Hug L.A."/>
            <person name="Sharon I."/>
            <person name="Castelle C.J."/>
            <person name="Probst A.J."/>
            <person name="Thomas B.C."/>
            <person name="Singh A."/>
            <person name="Wilkins M.J."/>
            <person name="Karaoz U."/>
            <person name="Brodie E.L."/>
            <person name="Williams K.H."/>
            <person name="Hubbard S.S."/>
            <person name="Banfield J.F."/>
        </authorList>
    </citation>
    <scope>NUCLEOTIDE SEQUENCE [LARGE SCALE GENOMIC DNA]</scope>
</reference>
<dbReference type="InterPro" id="IPR029045">
    <property type="entry name" value="ClpP/crotonase-like_dom_sf"/>
</dbReference>